<feature type="compositionally biased region" description="Basic and acidic residues" evidence="13">
    <location>
        <begin position="448"/>
        <end position="457"/>
    </location>
</feature>
<dbReference type="GO" id="GO:0005829">
    <property type="term" value="C:cytosol"/>
    <property type="evidence" value="ECO:0007669"/>
    <property type="project" value="TreeGrafter"/>
</dbReference>
<evidence type="ECO:0000256" key="4">
    <source>
        <dbReference type="ARBA" id="ARBA00022527"/>
    </source>
</evidence>
<dbReference type="RefSeq" id="XP_025341399.1">
    <property type="nucleotide sequence ID" value="XM_025485934.1"/>
</dbReference>
<dbReference type="PANTHER" id="PTHR24346">
    <property type="entry name" value="MAP/MICROTUBULE AFFINITY-REGULATING KINASE"/>
    <property type="match status" value="1"/>
</dbReference>
<feature type="domain" description="Protein kinase" evidence="14">
    <location>
        <begin position="1601"/>
        <end position="1858"/>
    </location>
</feature>
<evidence type="ECO:0000256" key="10">
    <source>
        <dbReference type="ARBA" id="ARBA00047899"/>
    </source>
</evidence>
<feature type="region of interest" description="Disordered" evidence="13">
    <location>
        <begin position="1428"/>
        <end position="1457"/>
    </location>
</feature>
<feature type="compositionally biased region" description="Polar residues" evidence="13">
    <location>
        <begin position="1530"/>
        <end position="1555"/>
    </location>
</feature>
<feature type="compositionally biased region" description="Low complexity" evidence="13">
    <location>
        <begin position="1517"/>
        <end position="1526"/>
    </location>
</feature>
<evidence type="ECO:0000313" key="16">
    <source>
        <dbReference type="Proteomes" id="UP000244309"/>
    </source>
</evidence>
<dbReference type="InterPro" id="IPR024391">
    <property type="entry name" value="LDB19_N"/>
</dbReference>
<dbReference type="SMART" id="SM00220">
    <property type="entry name" value="S_TKc"/>
    <property type="match status" value="1"/>
</dbReference>
<sequence length="1860" mass="206675">MTLLSRVLNHNSEKARPQLSPRVSASNLKKPRVKLSIALESPPVILYGQPHESTGSIISGVLNLDVLSNIKSKHDDSPRRTPDLTPVSSMGSIGPDSDVELTSVTLSLVQTIRYTKPFQIPSGSVSSCKSCATKRNTLAQWDVLIEPATFCVGTHAYPFSHLLPGSLAASTKLGTSSSQSFIKYDIIAVAVAGSKEVVATLPLCVSRSILRGHDRNSLRVFPPTDVTASAVLPNVIYPKSTFPIELRLNNVVSSKQDRRWRMRKLTWKLEECTKVRASVCDKHKLKLHLTKESQKRAQLNRMKNGAHENKSSGLHHSTVQTSMRLDAPTSQVLTAADAAAIAEAATPGNQDVDEQPVLDEGVPNRPIDEALNFDSDFSHLRASTEAERASPSPASNQTANGNSTPSSGSSRRDHFANSDRIFPLPSHPFTNTNRTTVDDLRPSTSNRSRTEQSQPHEDLYLEELRVVSHGEIKSGWKSDFSGEGRIELVAEISAMDCSTGLQRHVMQASSTDPKQDETQEGLRNGANISCDIDDPALGVFVNHVLVVEVVVAEELIHVSRQKAQGDSLMPIDSSTSINSSTNIKETQVGVPTGAARVLRMQFKMNVTERSGLGIAWDDEVPPMYEDVRALSPPTYQKSASDTPLSSYANTPVIGGSRQIPAILYGLGDTPNAGSFSQIMNSELSDLDEQLYLSDMMQPQASRRQPSFHFDEDYDTPKSTGNKPHPINTSSARLNVSSLSRTASNQTDFSNINSVLQFPIENSHSYSYAHLSPNSLALRLNVLKRSLEILNERPDWFKSMKYESPNNSDDESTPADIAPSWNLPQPQPISENGPRRVSARSVMYHDASRNTSGDSINLNPDRYKIRSNASSAALSVLFRPQMVRADSLPASRFPSSSSIRNEFKTPDSGLSSWKTEEAKLLREISSPSDTMLSDDLKDIIQLLENDTSELDNSTEIASTLHDLSLSSGEHEHQAKQNILKTKLLLALATPFVESASSTSSLLDSTAPPSAASINTPMVSTSTASLNLLNSLNSPQNPTPGNRPFHVLSSGKHSSPQSVFTVEDITPWNLKAANDLACLMFGVSKNMIKNLTLMDLIAPQFRHFVTERLTKSMSASLDKNKANDSCIIFAGEIIAISRQADHAFAWTSMWAKKRGNLIICMFEQIPCDAFDIVVSCDIDNYPSAQYGITSVQEIAGKLLNPHWKDSSKTLEQFSNSLDHELAASASSHKKDTDACDCRDSDKINKLRYFTLQVREDNIPCAVTSYPLEINDDKYEIKLKFHSMPYIAGMFVVNFSDFEILSSNNAIANNLFGKSSEEILHHSINEIIPDFTEIFSTGMGDQSETINVVPGLVLPEHFFRKYDAVLKHRQAQETPMEELFFKSKGISGLHRDGKKLCIDVQLRVISSDIFVLWVTYSRHSKNIANELDKLTRSASSRSLSTSPRQRSNSDVSGNDLPSQLRLFPENEDDLMELGHTSPHISRASSTRRPKKANTFSIPVTYLSRDSDTNSLKVPDGSKPSSSNRSVSAGGSQGSETSDSQSNSKGSESEPTSYSNTSYDPHYTRFTEEELLQLENEELKQKMKRSKEWPTSVGAKRRTKKFEEFKVLKKLGEGAYGKVVLAEHKQDPYYRIIIKCIDKQRILVDTWVRDRQLGTIPSEIQVMATLNHEPHPNIMRIIDYYEDPNYYYLETPIFGDPPAIDLFDYIEVKKDMTEIECQYIFTQIVNAIYHLHKKGIVHRDIKDENVIVDERGIIKLIDFGSAGYVKSGPFDVFVGTIDYASPEVLRGEKYEGKPQDIWALGILLYTMIYKENPFYNVDEIMEGDLRVPYVVSDRSLALIRKILVRDIDERPTITDIIEDEWLDI</sequence>
<keyword evidence="4" id="KW-0723">Serine/threonine-protein kinase</keyword>
<comment type="catalytic activity">
    <reaction evidence="11">
        <text>L-seryl-[protein] + ATP = O-phospho-L-seryl-[protein] + ADP + H(+)</text>
        <dbReference type="Rhea" id="RHEA:17989"/>
        <dbReference type="Rhea" id="RHEA-COMP:9863"/>
        <dbReference type="Rhea" id="RHEA-COMP:11604"/>
        <dbReference type="ChEBI" id="CHEBI:15378"/>
        <dbReference type="ChEBI" id="CHEBI:29999"/>
        <dbReference type="ChEBI" id="CHEBI:30616"/>
        <dbReference type="ChEBI" id="CHEBI:83421"/>
        <dbReference type="ChEBI" id="CHEBI:456216"/>
        <dbReference type="EC" id="2.7.11.1"/>
    </reaction>
</comment>
<dbReference type="PROSITE" id="PS50011">
    <property type="entry name" value="PROTEIN_KINASE_DOM"/>
    <property type="match status" value="1"/>
</dbReference>
<feature type="compositionally biased region" description="Low complexity" evidence="13">
    <location>
        <begin position="888"/>
        <end position="897"/>
    </location>
</feature>
<dbReference type="InterPro" id="IPR008271">
    <property type="entry name" value="Ser/Thr_kinase_AS"/>
</dbReference>
<keyword evidence="6" id="KW-0808">Transferase</keyword>
<protein>
    <recommendedName>
        <fullName evidence="2">non-specific serine/threonine protein kinase</fullName>
        <ecNumber evidence="2">2.7.11.1</ecNumber>
    </recommendedName>
</protein>
<dbReference type="FunFam" id="1.10.510.10:FF:000320">
    <property type="entry name" value="Serine/threonine protein kinase"/>
    <property type="match status" value="1"/>
</dbReference>
<feature type="region of interest" description="Disordered" evidence="13">
    <location>
        <begin position="798"/>
        <end position="836"/>
    </location>
</feature>
<evidence type="ECO:0000259" key="14">
    <source>
        <dbReference type="PROSITE" id="PS50011"/>
    </source>
</evidence>
<evidence type="ECO:0000256" key="12">
    <source>
        <dbReference type="PROSITE-ProRule" id="PRU10141"/>
    </source>
</evidence>
<keyword evidence="9 12" id="KW-0067">ATP-binding</keyword>
<dbReference type="GeneID" id="37007581"/>
<dbReference type="EC" id="2.7.11.1" evidence="2"/>
<evidence type="ECO:0000256" key="9">
    <source>
        <dbReference type="ARBA" id="ARBA00022840"/>
    </source>
</evidence>
<dbReference type="GO" id="GO:0045719">
    <property type="term" value="P:negative regulation of glycogen biosynthetic process"/>
    <property type="evidence" value="ECO:0007669"/>
    <property type="project" value="TreeGrafter"/>
</dbReference>
<gene>
    <name evidence="15" type="ORF">CXQ85_002250</name>
</gene>
<dbReference type="EMBL" id="PKFO01000003">
    <property type="protein sequence ID" value="PVH20459.1"/>
    <property type="molecule type" value="Genomic_DNA"/>
</dbReference>
<dbReference type="OrthoDB" id="10252171at2759"/>
<dbReference type="GO" id="GO:0030447">
    <property type="term" value="P:filamentous growth"/>
    <property type="evidence" value="ECO:0007669"/>
    <property type="project" value="UniProtKB-ARBA"/>
</dbReference>
<feature type="compositionally biased region" description="Polar residues" evidence="13">
    <location>
        <begin position="716"/>
        <end position="730"/>
    </location>
</feature>
<dbReference type="Pfam" id="PF00069">
    <property type="entry name" value="Pkinase"/>
    <property type="match status" value="1"/>
</dbReference>
<evidence type="ECO:0000256" key="7">
    <source>
        <dbReference type="ARBA" id="ARBA00022741"/>
    </source>
</evidence>
<dbReference type="GO" id="GO:0005634">
    <property type="term" value="C:nucleus"/>
    <property type="evidence" value="ECO:0007669"/>
    <property type="project" value="TreeGrafter"/>
</dbReference>
<evidence type="ECO:0000256" key="2">
    <source>
        <dbReference type="ARBA" id="ARBA00012513"/>
    </source>
</evidence>
<evidence type="ECO:0000256" key="13">
    <source>
        <dbReference type="SAM" id="MobiDB-lite"/>
    </source>
</evidence>
<keyword evidence="16" id="KW-1185">Reference proteome</keyword>
<keyword evidence="8" id="KW-0418">Kinase</keyword>
<feature type="compositionally biased region" description="Low complexity" evidence="13">
    <location>
        <begin position="1429"/>
        <end position="1443"/>
    </location>
</feature>
<dbReference type="VEuPathDB" id="FungiDB:CXQ85_002250"/>
<feature type="compositionally biased region" description="Polar residues" evidence="13">
    <location>
        <begin position="392"/>
        <end position="409"/>
    </location>
</feature>
<evidence type="ECO:0000256" key="11">
    <source>
        <dbReference type="ARBA" id="ARBA00048679"/>
    </source>
</evidence>
<dbReference type="FunFam" id="3.30.200.20:FF:000314">
    <property type="entry name" value="Serine/threonine protein kinase"/>
    <property type="match status" value="1"/>
</dbReference>
<dbReference type="CDD" id="cd14004">
    <property type="entry name" value="STKc_PASK"/>
    <property type="match status" value="1"/>
</dbReference>
<feature type="region of interest" description="Disordered" evidence="13">
    <location>
        <begin position="382"/>
        <end position="457"/>
    </location>
</feature>
<comment type="subcellular location">
    <subcellularLocation>
        <location evidence="1">Cytoplasm</location>
    </subcellularLocation>
</comment>
<dbReference type="Gene3D" id="3.30.200.20">
    <property type="entry name" value="Phosphorylase Kinase, domain 1"/>
    <property type="match status" value="1"/>
</dbReference>
<dbReference type="PANTHER" id="PTHR24346:SF51">
    <property type="entry name" value="PAS DOMAIN-CONTAINING SERINE_THREONINE-PROTEIN KINASE"/>
    <property type="match status" value="1"/>
</dbReference>
<feature type="region of interest" description="Disordered" evidence="13">
    <location>
        <begin position="345"/>
        <end position="370"/>
    </location>
</feature>
<dbReference type="PROSITE" id="PS00107">
    <property type="entry name" value="PROTEIN_KINASE_ATP"/>
    <property type="match status" value="1"/>
</dbReference>
<dbReference type="GO" id="GO:0004674">
    <property type="term" value="F:protein serine/threonine kinase activity"/>
    <property type="evidence" value="ECO:0007669"/>
    <property type="project" value="UniProtKB-KW"/>
</dbReference>
<evidence type="ECO:0000256" key="1">
    <source>
        <dbReference type="ARBA" id="ARBA00004496"/>
    </source>
</evidence>
<dbReference type="GO" id="GO:0005524">
    <property type="term" value="F:ATP binding"/>
    <property type="evidence" value="ECO:0007669"/>
    <property type="project" value="UniProtKB-UniRule"/>
</dbReference>
<dbReference type="InterPro" id="IPR011009">
    <property type="entry name" value="Kinase-like_dom_sf"/>
</dbReference>
<feature type="region of interest" description="Disordered" evidence="13">
    <location>
        <begin position="1"/>
        <end position="26"/>
    </location>
</feature>
<evidence type="ECO:0000313" key="15">
    <source>
        <dbReference type="EMBL" id="PVH20459.1"/>
    </source>
</evidence>
<feature type="binding site" evidence="12">
    <location>
        <position position="1631"/>
    </location>
    <ligand>
        <name>ATP</name>
        <dbReference type="ChEBI" id="CHEBI:30616"/>
    </ligand>
</feature>
<evidence type="ECO:0000256" key="8">
    <source>
        <dbReference type="ARBA" id="ARBA00022777"/>
    </source>
</evidence>
<comment type="caution">
    <text evidence="15">The sequence shown here is derived from an EMBL/GenBank/DDBJ whole genome shotgun (WGS) entry which is preliminary data.</text>
</comment>
<dbReference type="InterPro" id="IPR000719">
    <property type="entry name" value="Prot_kinase_dom"/>
</dbReference>
<evidence type="ECO:0000256" key="3">
    <source>
        <dbReference type="ARBA" id="ARBA00022490"/>
    </source>
</evidence>
<keyword evidence="7 12" id="KW-0547">Nucleotide-binding</keyword>
<feature type="compositionally biased region" description="Basic and acidic residues" evidence="13">
    <location>
        <begin position="72"/>
        <end position="82"/>
    </location>
</feature>
<dbReference type="PROSITE" id="PS00108">
    <property type="entry name" value="PROTEIN_KINASE_ST"/>
    <property type="match status" value="1"/>
</dbReference>
<organism evidence="15 16">
    <name type="scientific">Candidozyma haemuli</name>
    <dbReference type="NCBI Taxonomy" id="45357"/>
    <lineage>
        <taxon>Eukaryota</taxon>
        <taxon>Fungi</taxon>
        <taxon>Dikarya</taxon>
        <taxon>Ascomycota</taxon>
        <taxon>Saccharomycotina</taxon>
        <taxon>Pichiomycetes</taxon>
        <taxon>Metschnikowiaceae</taxon>
        <taxon>Candidozyma</taxon>
    </lineage>
</organism>
<feature type="compositionally biased region" description="Polar residues" evidence="13">
    <location>
        <begin position="1445"/>
        <end position="1454"/>
    </location>
</feature>
<dbReference type="GO" id="GO:0060917">
    <property type="term" value="P:regulation of (1-&gt;6)-beta-D-glucan biosynthetic process"/>
    <property type="evidence" value="ECO:0007669"/>
    <property type="project" value="UniProtKB-ARBA"/>
</dbReference>
<reference evidence="15 16" key="1">
    <citation type="submission" date="2017-12" db="EMBL/GenBank/DDBJ databases">
        <title>Genome Sequence of a Multidrug-Resistant Candida haemulonii Isolate from a Patient with Chronic Leg Ulcers in Israel.</title>
        <authorList>
            <person name="Chow N.A."/>
            <person name="Gade L."/>
            <person name="Batra D."/>
            <person name="Rowe L.A."/>
            <person name="Ben-Ami R."/>
            <person name="Loparev V.N."/>
            <person name="Litvintseva A.P."/>
        </authorList>
    </citation>
    <scope>NUCLEOTIDE SEQUENCE [LARGE SCALE GENOMIC DNA]</scope>
    <source>
        <strain evidence="15 16">B11899</strain>
    </source>
</reference>
<accession>A0A2V1ARF5</accession>
<dbReference type="Pfam" id="PF13002">
    <property type="entry name" value="LDB19"/>
    <property type="match status" value="1"/>
</dbReference>
<keyword evidence="5" id="KW-0597">Phosphoprotein</keyword>
<dbReference type="InterPro" id="IPR017441">
    <property type="entry name" value="Protein_kinase_ATP_BS"/>
</dbReference>
<feature type="region of interest" description="Disordered" evidence="13">
    <location>
        <begin position="888"/>
        <end position="909"/>
    </location>
</feature>
<name>A0A2V1ARF5_9ASCO</name>
<feature type="region of interest" description="Disordered" evidence="13">
    <location>
        <begin position="72"/>
        <end position="96"/>
    </location>
</feature>
<evidence type="ECO:0000256" key="5">
    <source>
        <dbReference type="ARBA" id="ARBA00022553"/>
    </source>
</evidence>
<feature type="region of interest" description="Disordered" evidence="13">
    <location>
        <begin position="1475"/>
        <end position="1558"/>
    </location>
</feature>
<comment type="catalytic activity">
    <reaction evidence="10">
        <text>L-threonyl-[protein] + ATP = O-phospho-L-threonyl-[protein] + ADP + H(+)</text>
        <dbReference type="Rhea" id="RHEA:46608"/>
        <dbReference type="Rhea" id="RHEA-COMP:11060"/>
        <dbReference type="Rhea" id="RHEA-COMP:11605"/>
        <dbReference type="ChEBI" id="CHEBI:15378"/>
        <dbReference type="ChEBI" id="CHEBI:30013"/>
        <dbReference type="ChEBI" id="CHEBI:30616"/>
        <dbReference type="ChEBI" id="CHEBI:61977"/>
        <dbReference type="ChEBI" id="CHEBI:456216"/>
        <dbReference type="EC" id="2.7.11.1"/>
    </reaction>
</comment>
<dbReference type="GO" id="GO:0035556">
    <property type="term" value="P:intracellular signal transduction"/>
    <property type="evidence" value="ECO:0007669"/>
    <property type="project" value="TreeGrafter"/>
</dbReference>
<dbReference type="STRING" id="45357.A0A2V1ARF5"/>
<dbReference type="SUPFAM" id="SSF56112">
    <property type="entry name" value="Protein kinase-like (PK-like)"/>
    <property type="match status" value="1"/>
</dbReference>
<dbReference type="Proteomes" id="UP000244309">
    <property type="component" value="Unassembled WGS sequence"/>
</dbReference>
<evidence type="ECO:0000256" key="6">
    <source>
        <dbReference type="ARBA" id="ARBA00022679"/>
    </source>
</evidence>
<feature type="region of interest" description="Disordered" evidence="13">
    <location>
        <begin position="293"/>
        <end position="315"/>
    </location>
</feature>
<feature type="region of interest" description="Disordered" evidence="13">
    <location>
        <begin position="701"/>
        <end position="730"/>
    </location>
</feature>
<proteinExistence type="predicted"/>
<dbReference type="Gene3D" id="1.10.510.10">
    <property type="entry name" value="Transferase(Phosphotransferase) domain 1"/>
    <property type="match status" value="1"/>
</dbReference>
<keyword evidence="3" id="KW-0963">Cytoplasm</keyword>